<evidence type="ECO:0000256" key="3">
    <source>
        <dbReference type="ARBA" id="ARBA00022679"/>
    </source>
</evidence>
<name>A0A540VVU4_9GAMM</name>
<comment type="similarity">
    <text evidence="1">Belongs to the glycosyltransferase 2 family.</text>
</comment>
<reference evidence="7 8" key="1">
    <citation type="submission" date="2019-06" db="EMBL/GenBank/DDBJ databases">
        <title>Metagenome assembled Genome of Spiribacter salinus SL48-SHIP from the microbial mat of Salt Lake 48 (Novosibirsk region, Russia).</title>
        <authorList>
            <person name="Shipova A."/>
            <person name="Rozanov A.S."/>
            <person name="Bryanskaya A.V."/>
            <person name="Peltek S.E."/>
        </authorList>
    </citation>
    <scope>NUCLEOTIDE SEQUENCE [LARGE SCALE GENOMIC DNA]</scope>
    <source>
        <strain evidence="7">SL48-SHIP-2</strain>
    </source>
</reference>
<feature type="domain" description="Galactosyltransferase C-terminal" evidence="6">
    <location>
        <begin position="141"/>
        <end position="196"/>
    </location>
</feature>
<dbReference type="PANTHER" id="PTHR43179">
    <property type="entry name" value="RHAMNOSYLTRANSFERASE WBBL"/>
    <property type="match status" value="1"/>
</dbReference>
<dbReference type="AlphaFoldDB" id="A0A540VVU4"/>
<dbReference type="InterPro" id="IPR029044">
    <property type="entry name" value="Nucleotide-diphossugar_trans"/>
</dbReference>
<dbReference type="InterPro" id="IPR027791">
    <property type="entry name" value="Galactosyl_T_C"/>
</dbReference>
<keyword evidence="4" id="KW-0472">Membrane</keyword>
<dbReference type="Gene3D" id="3.90.550.10">
    <property type="entry name" value="Spore Coat Polysaccharide Biosynthesis Protein SpsA, Chain A"/>
    <property type="match status" value="1"/>
</dbReference>
<proteinExistence type="inferred from homology"/>
<keyword evidence="4" id="KW-1133">Transmembrane helix</keyword>
<evidence type="ECO:0000259" key="6">
    <source>
        <dbReference type="Pfam" id="PF02709"/>
    </source>
</evidence>
<dbReference type="SUPFAM" id="SSF53448">
    <property type="entry name" value="Nucleotide-diphospho-sugar transferases"/>
    <property type="match status" value="1"/>
</dbReference>
<organism evidence="7 8">
    <name type="scientific">Spiribacter salinus</name>
    <dbReference type="NCBI Taxonomy" id="1335746"/>
    <lineage>
        <taxon>Bacteria</taxon>
        <taxon>Pseudomonadati</taxon>
        <taxon>Pseudomonadota</taxon>
        <taxon>Gammaproteobacteria</taxon>
        <taxon>Chromatiales</taxon>
        <taxon>Ectothiorhodospiraceae</taxon>
        <taxon>Spiribacter</taxon>
    </lineage>
</organism>
<dbReference type="Pfam" id="PF00535">
    <property type="entry name" value="Glycos_transf_2"/>
    <property type="match status" value="1"/>
</dbReference>
<keyword evidence="4" id="KW-0812">Transmembrane</keyword>
<evidence type="ECO:0000256" key="4">
    <source>
        <dbReference type="SAM" id="Phobius"/>
    </source>
</evidence>
<evidence type="ECO:0000313" key="8">
    <source>
        <dbReference type="Proteomes" id="UP000315400"/>
    </source>
</evidence>
<evidence type="ECO:0000313" key="7">
    <source>
        <dbReference type="EMBL" id="TQF00876.1"/>
    </source>
</evidence>
<feature type="transmembrane region" description="Helical" evidence="4">
    <location>
        <begin position="241"/>
        <end position="270"/>
    </location>
</feature>
<dbReference type="EMBL" id="VIFK01000003">
    <property type="protein sequence ID" value="TQF00876.1"/>
    <property type="molecule type" value="Genomic_DNA"/>
</dbReference>
<dbReference type="Proteomes" id="UP000315400">
    <property type="component" value="Unassembled WGS sequence"/>
</dbReference>
<evidence type="ECO:0000256" key="2">
    <source>
        <dbReference type="ARBA" id="ARBA00022676"/>
    </source>
</evidence>
<evidence type="ECO:0000259" key="5">
    <source>
        <dbReference type="Pfam" id="PF00535"/>
    </source>
</evidence>
<dbReference type="Pfam" id="PF02709">
    <property type="entry name" value="Glyco_transf_7C"/>
    <property type="match status" value="1"/>
</dbReference>
<evidence type="ECO:0000256" key="1">
    <source>
        <dbReference type="ARBA" id="ARBA00006739"/>
    </source>
</evidence>
<feature type="domain" description="Glycosyltransferase 2-like" evidence="5">
    <location>
        <begin position="10"/>
        <end position="136"/>
    </location>
</feature>
<sequence>MSAGVRIGAVVIGRNEGQRLLNCLTSMQGEVDLVVYVDSGSTDGSVEAAEEMGAETVLLSNEAAPFTAARGRNAGFEKIMARPDPPDLVQFVDGDCTLEAGYLTHAAAALGQDHTLGLVTGWRTEIDPGGSIYNEMCHFEWHRPSGEITACGGDMMVRSHAFEEIGGFDPEVIAAEDDEFCERLRKSGYRLLRLPIPMTHHDANMTSFWQWWSRAVRTGHGFEQVNDLHPEYFVRERHRMWIYGAVLPLLTLVGAVLFWPLFLIAALLYLTSYIRTAIGLRANGLPMRRALKHSVFLFISKFPNLIGAAMYRKRKRLGREMEIIEYK</sequence>
<gene>
    <name evidence="7" type="ORF">FKY71_01105</name>
</gene>
<dbReference type="GO" id="GO:0016757">
    <property type="term" value="F:glycosyltransferase activity"/>
    <property type="evidence" value="ECO:0007669"/>
    <property type="project" value="UniProtKB-KW"/>
</dbReference>
<dbReference type="PANTHER" id="PTHR43179:SF12">
    <property type="entry name" value="GALACTOFURANOSYLTRANSFERASE GLFT2"/>
    <property type="match status" value="1"/>
</dbReference>
<accession>A0A540VVU4</accession>
<dbReference type="InterPro" id="IPR001173">
    <property type="entry name" value="Glyco_trans_2-like"/>
</dbReference>
<protein>
    <submittedName>
        <fullName evidence="7">Glycosyltransferase family 2 protein</fullName>
    </submittedName>
</protein>
<keyword evidence="3 7" id="KW-0808">Transferase</keyword>
<keyword evidence="2" id="KW-0328">Glycosyltransferase</keyword>
<comment type="caution">
    <text evidence="7">The sequence shown here is derived from an EMBL/GenBank/DDBJ whole genome shotgun (WGS) entry which is preliminary data.</text>
</comment>
<feature type="transmembrane region" description="Helical" evidence="4">
    <location>
        <begin position="290"/>
        <end position="311"/>
    </location>
</feature>